<gene>
    <name evidence="6" type="ORF">DFH07DRAFT_758853</name>
</gene>
<evidence type="ECO:0000313" key="6">
    <source>
        <dbReference type="EMBL" id="KAJ7724951.1"/>
    </source>
</evidence>
<evidence type="ECO:0000256" key="1">
    <source>
        <dbReference type="ARBA" id="ARBA00008874"/>
    </source>
</evidence>
<proteinExistence type="inferred from homology"/>
<organism evidence="6 7">
    <name type="scientific">Mycena maculata</name>
    <dbReference type="NCBI Taxonomy" id="230809"/>
    <lineage>
        <taxon>Eukaryota</taxon>
        <taxon>Fungi</taxon>
        <taxon>Dikarya</taxon>
        <taxon>Basidiomycota</taxon>
        <taxon>Agaricomycotina</taxon>
        <taxon>Agaricomycetes</taxon>
        <taxon>Agaricomycetidae</taxon>
        <taxon>Agaricales</taxon>
        <taxon>Marasmiineae</taxon>
        <taxon>Mycenaceae</taxon>
        <taxon>Mycena</taxon>
    </lineage>
</organism>
<dbReference type="EMBL" id="JARJLG010000233">
    <property type="protein sequence ID" value="KAJ7724951.1"/>
    <property type="molecule type" value="Genomic_DNA"/>
</dbReference>
<feature type="region of interest" description="Disordered" evidence="4">
    <location>
        <begin position="1"/>
        <end position="71"/>
    </location>
</feature>
<keyword evidence="6" id="KW-0418">Kinase</keyword>
<dbReference type="SUPFAM" id="SSF56112">
    <property type="entry name" value="Protein kinase-like (PK-like)"/>
    <property type="match status" value="1"/>
</dbReference>
<dbReference type="InterPro" id="IPR011009">
    <property type="entry name" value="Kinase-like_dom_sf"/>
</dbReference>
<keyword evidence="3" id="KW-0067">ATP-binding</keyword>
<keyword evidence="6" id="KW-0808">Transferase</keyword>
<comment type="similarity">
    <text evidence="1">Belongs to the protein kinase superfamily. STE Ser/Thr protein kinase family. STE20 subfamily.</text>
</comment>
<feature type="compositionally biased region" description="Low complexity" evidence="4">
    <location>
        <begin position="61"/>
        <end position="71"/>
    </location>
</feature>
<dbReference type="PANTHER" id="PTHR45832">
    <property type="entry name" value="SERINE/THREONINE-PROTEIN KINASE SAMKA-RELATED-RELATED"/>
    <property type="match status" value="1"/>
</dbReference>
<evidence type="ECO:0000259" key="5">
    <source>
        <dbReference type="PROSITE" id="PS50011"/>
    </source>
</evidence>
<feature type="domain" description="Protein kinase" evidence="5">
    <location>
        <begin position="130"/>
        <end position="429"/>
    </location>
</feature>
<dbReference type="GO" id="GO:0004713">
    <property type="term" value="F:protein tyrosine kinase activity"/>
    <property type="evidence" value="ECO:0007669"/>
    <property type="project" value="InterPro"/>
</dbReference>
<dbReference type="InterPro" id="IPR051931">
    <property type="entry name" value="PAK3-like"/>
</dbReference>
<evidence type="ECO:0000313" key="7">
    <source>
        <dbReference type="Proteomes" id="UP001215280"/>
    </source>
</evidence>
<dbReference type="AlphaFoldDB" id="A0AAD7HNZ5"/>
<protein>
    <submittedName>
        <fullName evidence="6">Kinase-like domain-containing protein</fullName>
    </submittedName>
</protein>
<dbReference type="PANTHER" id="PTHR45832:SF22">
    <property type="entry name" value="SERINE_THREONINE-PROTEIN KINASE SAMKA-RELATED"/>
    <property type="match status" value="1"/>
</dbReference>
<accession>A0AAD7HNZ5</accession>
<keyword evidence="7" id="KW-1185">Reference proteome</keyword>
<evidence type="ECO:0000256" key="3">
    <source>
        <dbReference type="ARBA" id="ARBA00022840"/>
    </source>
</evidence>
<dbReference type="Gene3D" id="1.10.510.10">
    <property type="entry name" value="Transferase(Phosphotransferase) domain 1"/>
    <property type="match status" value="1"/>
</dbReference>
<evidence type="ECO:0000256" key="2">
    <source>
        <dbReference type="ARBA" id="ARBA00022741"/>
    </source>
</evidence>
<dbReference type="PROSITE" id="PS50011">
    <property type="entry name" value="PROTEIN_KINASE_DOM"/>
    <property type="match status" value="1"/>
</dbReference>
<dbReference type="SMART" id="SM00219">
    <property type="entry name" value="TyrKc"/>
    <property type="match status" value="1"/>
</dbReference>
<dbReference type="InterPro" id="IPR000719">
    <property type="entry name" value="Prot_kinase_dom"/>
</dbReference>
<dbReference type="Pfam" id="PF00069">
    <property type="entry name" value="Pkinase"/>
    <property type="match status" value="1"/>
</dbReference>
<reference evidence="6" key="1">
    <citation type="submission" date="2023-03" db="EMBL/GenBank/DDBJ databases">
        <title>Massive genome expansion in bonnet fungi (Mycena s.s.) driven by repeated elements and novel gene families across ecological guilds.</title>
        <authorList>
            <consortium name="Lawrence Berkeley National Laboratory"/>
            <person name="Harder C.B."/>
            <person name="Miyauchi S."/>
            <person name="Viragh M."/>
            <person name="Kuo A."/>
            <person name="Thoen E."/>
            <person name="Andreopoulos B."/>
            <person name="Lu D."/>
            <person name="Skrede I."/>
            <person name="Drula E."/>
            <person name="Henrissat B."/>
            <person name="Morin E."/>
            <person name="Kohler A."/>
            <person name="Barry K."/>
            <person name="LaButti K."/>
            <person name="Morin E."/>
            <person name="Salamov A."/>
            <person name="Lipzen A."/>
            <person name="Mereny Z."/>
            <person name="Hegedus B."/>
            <person name="Baldrian P."/>
            <person name="Stursova M."/>
            <person name="Weitz H."/>
            <person name="Taylor A."/>
            <person name="Grigoriev I.V."/>
            <person name="Nagy L.G."/>
            <person name="Martin F."/>
            <person name="Kauserud H."/>
        </authorList>
    </citation>
    <scope>NUCLEOTIDE SEQUENCE</scope>
    <source>
        <strain evidence="6">CBHHK188m</strain>
    </source>
</reference>
<evidence type="ECO:0000256" key="4">
    <source>
        <dbReference type="SAM" id="MobiDB-lite"/>
    </source>
</evidence>
<sequence>MVSATDTFGFGDGEEDAYGPYGGADEYGAEEDEEEEEDEEGTLGPKARAALGLSEAPPPISTSTPPLTRPTVVTTHGGTGGLLSPGPLTALSLAGQTPTTPASRYAGWVAAAVAPLAAFLDEPVDPRDVYGDLTEIAEGESGSVFAAAVVAAEREVGRLRLPPAVKARDLAAMKEGGGRVLVAIKQVPLVPPPRSPFSPASPGSAPGGATGKIAEVRRECTVLAGLWHEHILGLDALYVDLVEDALWIRMELMERSLADVVGLVEEGLRLQEARVLGRFASDMLHALDYLQTHGIAHRDLRSDNLLLNAEGVLKLTDFSNAVRVADDDPLCTDPAGVLYWQAPEVRAGAYDPLKIDVWSVGATVWELAEAAPPFAAEPDPVAAAADTARWPPVSNPALYPPAFHDFLRMCSEPAASRPSPAALLETPFVQKACGRPVIVQLLSRCMAIEQAQSGDAPGSASVPPSPP</sequence>
<dbReference type="InterPro" id="IPR020635">
    <property type="entry name" value="Tyr_kinase_cat_dom"/>
</dbReference>
<keyword evidence="2" id="KW-0547">Nucleotide-binding</keyword>
<feature type="compositionally biased region" description="Acidic residues" evidence="4">
    <location>
        <begin position="27"/>
        <end position="41"/>
    </location>
</feature>
<name>A0AAD7HNZ5_9AGAR</name>
<comment type="caution">
    <text evidence="6">The sequence shown here is derived from an EMBL/GenBank/DDBJ whole genome shotgun (WGS) entry which is preliminary data.</text>
</comment>
<dbReference type="GO" id="GO:0005524">
    <property type="term" value="F:ATP binding"/>
    <property type="evidence" value="ECO:0007669"/>
    <property type="project" value="UniProtKB-KW"/>
</dbReference>
<dbReference type="Proteomes" id="UP001215280">
    <property type="component" value="Unassembled WGS sequence"/>
</dbReference>